<name>G2QLC4_THET4</name>
<dbReference type="GO" id="GO:0046578">
    <property type="term" value="P:regulation of Ras protein signal transduction"/>
    <property type="evidence" value="ECO:0007669"/>
    <property type="project" value="TreeGrafter"/>
</dbReference>
<dbReference type="Proteomes" id="UP000007322">
    <property type="component" value="Chromosome 6"/>
</dbReference>
<evidence type="ECO:0000256" key="1">
    <source>
        <dbReference type="SAM" id="MobiDB-lite"/>
    </source>
</evidence>
<dbReference type="EMBL" id="CP003007">
    <property type="protein sequence ID" value="AEO60756.1"/>
    <property type="molecule type" value="Genomic_DNA"/>
</dbReference>
<dbReference type="GeneID" id="11513982"/>
<evidence type="ECO:0000313" key="3">
    <source>
        <dbReference type="Proteomes" id="UP000007322"/>
    </source>
</evidence>
<keyword evidence="3" id="KW-1185">Reference proteome</keyword>
<dbReference type="InterPro" id="IPR036610">
    <property type="entry name" value="PEBP-like_sf"/>
</dbReference>
<dbReference type="PANTHER" id="PTHR11362">
    <property type="entry name" value="PHOSPHATIDYLETHANOLAMINE-BINDING PROTEIN"/>
    <property type="match status" value="1"/>
</dbReference>
<dbReference type="OrthoDB" id="2506647at2759"/>
<dbReference type="RefSeq" id="XP_003666001.1">
    <property type="nucleotide sequence ID" value="XM_003665953.1"/>
</dbReference>
<sequence>MGTAAADLLASLRGAGLLSSSVIPSDFTPSLLLNVRFPGTDADTCHGTLMRVSQVQSAPVLSVAPLNSALATTTTTTTTTTTKTFTLLMIDPDAPTPDDPKFAYWRHWVVANISLPATAETKDETGSGSGSGSGKGAQLQLDECTSGARVLTPYLAPGPKDESRPHRYLFLLFAEPDGFRPEKGDVGGDEFVQRRSFPADEFVRRHGLRLVAAQWMLGAGDGWREE</sequence>
<gene>
    <name evidence="2" type="ORF">MYCTH_2310317</name>
</gene>
<protein>
    <recommendedName>
        <fullName evidence="4">Phosphatidylethanolamine-binding protein</fullName>
    </recommendedName>
</protein>
<accession>G2QLC4</accession>
<evidence type="ECO:0000313" key="2">
    <source>
        <dbReference type="EMBL" id="AEO60756.1"/>
    </source>
</evidence>
<dbReference type="CDD" id="cd00866">
    <property type="entry name" value="PEBP_euk"/>
    <property type="match status" value="1"/>
</dbReference>
<dbReference type="GO" id="GO:0030414">
    <property type="term" value="F:peptidase inhibitor activity"/>
    <property type="evidence" value="ECO:0007669"/>
    <property type="project" value="TreeGrafter"/>
</dbReference>
<dbReference type="STRING" id="573729.G2QLC4"/>
<dbReference type="Pfam" id="PF01161">
    <property type="entry name" value="PBP"/>
    <property type="match status" value="1"/>
</dbReference>
<dbReference type="GO" id="GO:0005543">
    <property type="term" value="F:phospholipid binding"/>
    <property type="evidence" value="ECO:0007669"/>
    <property type="project" value="TreeGrafter"/>
</dbReference>
<dbReference type="InterPro" id="IPR035810">
    <property type="entry name" value="PEBP_euk"/>
</dbReference>
<dbReference type="Gene3D" id="3.90.280.10">
    <property type="entry name" value="PEBP-like"/>
    <property type="match status" value="1"/>
</dbReference>
<dbReference type="FunCoup" id="G2QLC4">
    <property type="interactions" value="1310"/>
</dbReference>
<dbReference type="eggNOG" id="KOG3346">
    <property type="taxonomic scope" value="Eukaryota"/>
</dbReference>
<evidence type="ECO:0008006" key="4">
    <source>
        <dbReference type="Google" id="ProtNLM"/>
    </source>
</evidence>
<dbReference type="GO" id="GO:0030162">
    <property type="term" value="P:regulation of proteolysis"/>
    <property type="evidence" value="ECO:0007669"/>
    <property type="project" value="TreeGrafter"/>
</dbReference>
<dbReference type="AlphaFoldDB" id="G2QLC4"/>
<dbReference type="InParanoid" id="G2QLC4"/>
<reference evidence="2 3" key="1">
    <citation type="journal article" date="2011" name="Nat. Biotechnol.">
        <title>Comparative genomic analysis of the thermophilic biomass-degrading fungi Myceliophthora thermophila and Thielavia terrestris.</title>
        <authorList>
            <person name="Berka R.M."/>
            <person name="Grigoriev I.V."/>
            <person name="Otillar R."/>
            <person name="Salamov A."/>
            <person name="Grimwood J."/>
            <person name="Reid I."/>
            <person name="Ishmael N."/>
            <person name="John T."/>
            <person name="Darmond C."/>
            <person name="Moisan M.-C."/>
            <person name="Henrissat B."/>
            <person name="Coutinho P.M."/>
            <person name="Lombard V."/>
            <person name="Natvig D.O."/>
            <person name="Lindquist E."/>
            <person name="Schmutz J."/>
            <person name="Lucas S."/>
            <person name="Harris P."/>
            <person name="Powlowski J."/>
            <person name="Bellemare A."/>
            <person name="Taylor D."/>
            <person name="Butler G."/>
            <person name="de Vries R.P."/>
            <person name="Allijn I.E."/>
            <person name="van den Brink J."/>
            <person name="Ushinsky S."/>
            <person name="Storms R."/>
            <person name="Powell A.J."/>
            <person name="Paulsen I.T."/>
            <person name="Elbourne L.D.H."/>
            <person name="Baker S.E."/>
            <person name="Magnuson J."/>
            <person name="LaBoissiere S."/>
            <person name="Clutterbuck A.J."/>
            <person name="Martinez D."/>
            <person name="Wogulis M."/>
            <person name="de Leon A.L."/>
            <person name="Rey M.W."/>
            <person name="Tsang A."/>
        </authorList>
    </citation>
    <scope>NUCLEOTIDE SEQUENCE [LARGE SCALE GENOMIC DNA]</scope>
    <source>
        <strain evidence="3">ATCC 42464 / BCRC 31852 / DSM 1799</strain>
    </source>
</reference>
<dbReference type="SUPFAM" id="SSF49777">
    <property type="entry name" value="PEBP-like"/>
    <property type="match status" value="1"/>
</dbReference>
<dbReference type="PANTHER" id="PTHR11362:SF85">
    <property type="entry name" value="INHIBITOR (TFS1), PUTATIVE (AFU_ORTHOLOGUE AFUA_4G08120)-RELATED"/>
    <property type="match status" value="1"/>
</dbReference>
<organism evidence="2 3">
    <name type="scientific">Thermothelomyces thermophilus (strain ATCC 42464 / BCRC 31852 / DSM 1799)</name>
    <name type="common">Sporotrichum thermophile</name>
    <dbReference type="NCBI Taxonomy" id="573729"/>
    <lineage>
        <taxon>Eukaryota</taxon>
        <taxon>Fungi</taxon>
        <taxon>Dikarya</taxon>
        <taxon>Ascomycota</taxon>
        <taxon>Pezizomycotina</taxon>
        <taxon>Sordariomycetes</taxon>
        <taxon>Sordariomycetidae</taxon>
        <taxon>Sordariales</taxon>
        <taxon>Chaetomiaceae</taxon>
        <taxon>Thermothelomyces</taxon>
    </lineage>
</organism>
<dbReference type="KEGG" id="mtm:MYCTH_2310317"/>
<dbReference type="VEuPathDB" id="FungiDB:MYCTH_2310317"/>
<feature type="region of interest" description="Disordered" evidence="1">
    <location>
        <begin position="120"/>
        <end position="140"/>
    </location>
</feature>
<dbReference type="HOGENOM" id="CLU_043994_3_1_1"/>
<proteinExistence type="predicted"/>
<dbReference type="OMA" id="EFKHWVV"/>
<dbReference type="InterPro" id="IPR008914">
    <property type="entry name" value="PEBP"/>
</dbReference>